<dbReference type="PANTHER" id="PTHR38011">
    <property type="entry name" value="DIHYDROFOLATE REDUCTASE FAMILY PROTEIN (AFU_ORTHOLOGUE AFUA_8G06820)"/>
    <property type="match status" value="1"/>
</dbReference>
<dbReference type="AlphaFoldDB" id="A0A7W7W931"/>
<keyword evidence="3" id="KW-1185">Reference proteome</keyword>
<comment type="caution">
    <text evidence="2">The sequence shown here is derived from an EMBL/GenBank/DDBJ whole genome shotgun (WGS) entry which is preliminary data.</text>
</comment>
<evidence type="ECO:0000313" key="3">
    <source>
        <dbReference type="Proteomes" id="UP000534286"/>
    </source>
</evidence>
<dbReference type="EMBL" id="JACHJU010000001">
    <property type="protein sequence ID" value="MBB4938416.1"/>
    <property type="molecule type" value="Genomic_DNA"/>
</dbReference>
<organism evidence="2 3">
    <name type="scientific">Streptosporangium album</name>
    <dbReference type="NCBI Taxonomy" id="47479"/>
    <lineage>
        <taxon>Bacteria</taxon>
        <taxon>Bacillati</taxon>
        <taxon>Actinomycetota</taxon>
        <taxon>Actinomycetes</taxon>
        <taxon>Streptosporangiales</taxon>
        <taxon>Streptosporangiaceae</taxon>
        <taxon>Streptosporangium</taxon>
    </lineage>
</organism>
<dbReference type="GO" id="GO:0008703">
    <property type="term" value="F:5-amino-6-(5-phosphoribosylamino)uracil reductase activity"/>
    <property type="evidence" value="ECO:0007669"/>
    <property type="project" value="InterPro"/>
</dbReference>
<accession>A0A7W7W931</accession>
<evidence type="ECO:0000313" key="2">
    <source>
        <dbReference type="EMBL" id="MBB4938416.1"/>
    </source>
</evidence>
<dbReference type="InterPro" id="IPR050765">
    <property type="entry name" value="Riboflavin_Biosynth_HTPR"/>
</dbReference>
<proteinExistence type="predicted"/>
<dbReference type="SUPFAM" id="SSF53597">
    <property type="entry name" value="Dihydrofolate reductase-like"/>
    <property type="match status" value="1"/>
</dbReference>
<dbReference type="Gene3D" id="3.40.430.10">
    <property type="entry name" value="Dihydrofolate Reductase, subunit A"/>
    <property type="match status" value="1"/>
</dbReference>
<dbReference type="RefSeq" id="WP_184754593.1">
    <property type="nucleotide sequence ID" value="NZ_BAABEK010000045.1"/>
</dbReference>
<dbReference type="PANTHER" id="PTHR38011:SF11">
    <property type="entry name" value="2,5-DIAMINO-6-RIBOSYLAMINO-4(3H)-PYRIMIDINONE 5'-PHOSPHATE REDUCTASE"/>
    <property type="match status" value="1"/>
</dbReference>
<dbReference type="Pfam" id="PF01872">
    <property type="entry name" value="RibD_C"/>
    <property type="match status" value="1"/>
</dbReference>
<protein>
    <submittedName>
        <fullName evidence="2">Dihydrofolate reductase</fullName>
    </submittedName>
</protein>
<dbReference type="InterPro" id="IPR002734">
    <property type="entry name" value="RibDG_C"/>
</dbReference>
<dbReference type="Proteomes" id="UP000534286">
    <property type="component" value="Unassembled WGS sequence"/>
</dbReference>
<dbReference type="InterPro" id="IPR024072">
    <property type="entry name" value="DHFR-like_dom_sf"/>
</dbReference>
<dbReference type="GO" id="GO:0009231">
    <property type="term" value="P:riboflavin biosynthetic process"/>
    <property type="evidence" value="ECO:0007669"/>
    <property type="project" value="InterPro"/>
</dbReference>
<evidence type="ECO:0000259" key="1">
    <source>
        <dbReference type="Pfam" id="PF01872"/>
    </source>
</evidence>
<gene>
    <name evidence="2" type="ORF">FHR32_002721</name>
</gene>
<name>A0A7W7W931_9ACTN</name>
<sequence length="180" mass="19572">MSKVVAVMYISMDGVVEAPAWTAPFWNDEHAKFQSGQLFASRALLLGRKTYDGMSVAWPKAEAEDEPGAEQMNSIPKYVASTTLQDPQWNATVIKGDVAEEVARLKAEEGGDLLIYGSPDLVNYLIKHTLIDELKLFLHPVVVGTGKRLFPDGVDTSTWKLAGTAAFSSGAIVLDYRPAA</sequence>
<feature type="domain" description="Bacterial bifunctional deaminase-reductase C-terminal" evidence="1">
    <location>
        <begin position="3"/>
        <end position="172"/>
    </location>
</feature>
<reference evidence="2 3" key="1">
    <citation type="submission" date="2020-08" db="EMBL/GenBank/DDBJ databases">
        <title>Sequencing the genomes of 1000 actinobacteria strains.</title>
        <authorList>
            <person name="Klenk H.-P."/>
        </authorList>
    </citation>
    <scope>NUCLEOTIDE SEQUENCE [LARGE SCALE GENOMIC DNA]</scope>
    <source>
        <strain evidence="2 3">DSM 43023</strain>
    </source>
</reference>